<comment type="caution">
    <text evidence="2">The sequence shown here is derived from an EMBL/GenBank/DDBJ whole genome shotgun (WGS) entry which is preliminary data.</text>
</comment>
<gene>
    <name evidence="2" type="ORF">SDC9_180189</name>
</gene>
<feature type="region of interest" description="Disordered" evidence="1">
    <location>
        <begin position="29"/>
        <end position="51"/>
    </location>
</feature>
<organism evidence="2">
    <name type="scientific">bioreactor metagenome</name>
    <dbReference type="NCBI Taxonomy" id="1076179"/>
    <lineage>
        <taxon>unclassified sequences</taxon>
        <taxon>metagenomes</taxon>
        <taxon>ecological metagenomes</taxon>
    </lineage>
</organism>
<dbReference type="AlphaFoldDB" id="A0A645H3Y2"/>
<feature type="compositionally biased region" description="Polar residues" evidence="1">
    <location>
        <begin position="36"/>
        <end position="47"/>
    </location>
</feature>
<evidence type="ECO:0000313" key="2">
    <source>
        <dbReference type="EMBL" id="MPN32709.1"/>
    </source>
</evidence>
<name>A0A645H3Y2_9ZZZZ</name>
<accession>A0A645H3Y2</accession>
<protein>
    <submittedName>
        <fullName evidence="2">Uncharacterized protein</fullName>
    </submittedName>
</protein>
<sequence length="135" mass="14212">MTTAAGFKDCCRRSRACSCSAAAIRGMPAARKRLHSSSSPHSQTGRRNTAPMVARTVLGAKGSAQWLRRNRPSAPKASAVRQMVPTLPGSCSPSSTRYLEPVRRSGGATGGIRHTKSTPWGVFVSPAQRSSSSGT</sequence>
<reference evidence="2" key="1">
    <citation type="submission" date="2019-08" db="EMBL/GenBank/DDBJ databases">
        <authorList>
            <person name="Kucharzyk K."/>
            <person name="Murdoch R.W."/>
            <person name="Higgins S."/>
            <person name="Loffler F."/>
        </authorList>
    </citation>
    <scope>NUCLEOTIDE SEQUENCE</scope>
</reference>
<proteinExistence type="predicted"/>
<evidence type="ECO:0000256" key="1">
    <source>
        <dbReference type="SAM" id="MobiDB-lite"/>
    </source>
</evidence>
<feature type="region of interest" description="Disordered" evidence="1">
    <location>
        <begin position="68"/>
        <end position="135"/>
    </location>
</feature>
<dbReference type="EMBL" id="VSSQ01084866">
    <property type="protein sequence ID" value="MPN32709.1"/>
    <property type="molecule type" value="Genomic_DNA"/>
</dbReference>